<reference evidence="1 2" key="1">
    <citation type="submission" date="2016-09" db="EMBL/GenBank/DDBJ databases">
        <title>Extensive genetic diversity and differential bi-allelic expression allows diatom success in the polar Southern Ocean.</title>
        <authorList>
            <consortium name="DOE Joint Genome Institute"/>
            <person name="Mock T."/>
            <person name="Otillar R.P."/>
            <person name="Strauss J."/>
            <person name="Dupont C."/>
            <person name="Frickenhaus S."/>
            <person name="Maumus F."/>
            <person name="Mcmullan M."/>
            <person name="Sanges R."/>
            <person name="Schmutz J."/>
            <person name="Toseland A."/>
            <person name="Valas R."/>
            <person name="Veluchamy A."/>
            <person name="Ward B.J."/>
            <person name="Allen A."/>
            <person name="Barry K."/>
            <person name="Falciatore A."/>
            <person name="Ferrante M."/>
            <person name="Fortunato A.E."/>
            <person name="Gloeckner G."/>
            <person name="Gruber A."/>
            <person name="Hipkin R."/>
            <person name="Janech M."/>
            <person name="Kroth P."/>
            <person name="Leese F."/>
            <person name="Lindquist E."/>
            <person name="Lyon B.R."/>
            <person name="Martin J."/>
            <person name="Mayer C."/>
            <person name="Parker M."/>
            <person name="Quesneville H."/>
            <person name="Raymond J."/>
            <person name="Uhlig C."/>
            <person name="Valentin K.U."/>
            <person name="Worden A.Z."/>
            <person name="Armbrust E.V."/>
            <person name="Bowler C."/>
            <person name="Green B."/>
            <person name="Moulton V."/>
            <person name="Van Oosterhout C."/>
            <person name="Grigoriev I."/>
        </authorList>
    </citation>
    <scope>NUCLEOTIDE SEQUENCE [LARGE SCALE GENOMIC DNA]</scope>
    <source>
        <strain evidence="1 2">CCMP1102</strain>
    </source>
</reference>
<sequence length="140" mass="15732">MGAALMARDCDYSLKPHIEVKEYDTISMMIFSTRAIQMNLIFEILPVDSQYSLLALTNTVSAHHLDVVFMKSRCEFVLLKSTKIYFARVIPCEPEALLIGALGGLFYFTSICVECSCQNLCGSIFQPTVTILSTVLDWFL</sequence>
<organism evidence="1 2">
    <name type="scientific">Fragilariopsis cylindrus CCMP1102</name>
    <dbReference type="NCBI Taxonomy" id="635003"/>
    <lineage>
        <taxon>Eukaryota</taxon>
        <taxon>Sar</taxon>
        <taxon>Stramenopiles</taxon>
        <taxon>Ochrophyta</taxon>
        <taxon>Bacillariophyta</taxon>
        <taxon>Bacillariophyceae</taxon>
        <taxon>Bacillariophycidae</taxon>
        <taxon>Bacillariales</taxon>
        <taxon>Bacillariaceae</taxon>
        <taxon>Fragilariopsis</taxon>
    </lineage>
</organism>
<evidence type="ECO:0000313" key="1">
    <source>
        <dbReference type="EMBL" id="OEU05818.1"/>
    </source>
</evidence>
<evidence type="ECO:0000313" key="2">
    <source>
        <dbReference type="Proteomes" id="UP000095751"/>
    </source>
</evidence>
<dbReference type="EMBL" id="KV784458">
    <property type="protein sequence ID" value="OEU05818.1"/>
    <property type="molecule type" value="Genomic_DNA"/>
</dbReference>
<dbReference type="InParanoid" id="A0A1E7EIU5"/>
<dbReference type="Proteomes" id="UP000095751">
    <property type="component" value="Unassembled WGS sequence"/>
</dbReference>
<dbReference type="AlphaFoldDB" id="A0A1E7EIU5"/>
<dbReference type="KEGG" id="fcy:FRACYDRAFT_257988"/>
<protein>
    <submittedName>
        <fullName evidence="1">Uncharacterized protein</fullName>
    </submittedName>
</protein>
<proteinExistence type="predicted"/>
<gene>
    <name evidence="1" type="ORF">FRACYDRAFT_257988</name>
</gene>
<accession>A0A1E7EIU5</accession>
<keyword evidence="2" id="KW-1185">Reference proteome</keyword>
<name>A0A1E7EIU5_9STRA</name>